<reference evidence="8 9" key="1">
    <citation type="journal article" date="2015" name="Proc. Natl. Acad. Sci. U.S.A.">
        <title>Expanded metabolic versatility of ubiquitous nitrite-oxidizing bacteria from the genus Nitrospira.</title>
        <authorList>
            <person name="Koch H."/>
            <person name="Lucker S."/>
            <person name="Albertsen M."/>
            <person name="Kitzinger K."/>
            <person name="Herbold C."/>
            <person name="Spieck E."/>
            <person name="Nielsen P.H."/>
            <person name="Wagner M."/>
            <person name="Daims H."/>
        </authorList>
    </citation>
    <scope>NUCLEOTIDE SEQUENCE [LARGE SCALE GENOMIC DNA]</scope>
    <source>
        <strain evidence="8 9">NSP M-1</strain>
    </source>
</reference>
<evidence type="ECO:0000256" key="2">
    <source>
        <dbReference type="ARBA" id="ARBA00022448"/>
    </source>
</evidence>
<dbReference type="InterPro" id="IPR013766">
    <property type="entry name" value="Thioredoxin_domain"/>
</dbReference>
<evidence type="ECO:0000256" key="1">
    <source>
        <dbReference type="ARBA" id="ARBA00008987"/>
    </source>
</evidence>
<keyword evidence="3" id="KW-0249">Electron transport</keyword>
<dbReference type="Proteomes" id="UP000069205">
    <property type="component" value="Chromosome"/>
</dbReference>
<dbReference type="PANTHER" id="PTHR45663:SF11">
    <property type="entry name" value="GEO12009P1"/>
    <property type="match status" value="1"/>
</dbReference>
<comment type="similarity">
    <text evidence="1">Belongs to the thioredoxin family.</text>
</comment>
<keyword evidence="5" id="KW-0676">Redox-active center</keyword>
<dbReference type="KEGG" id="nmv:NITMOv2_1445"/>
<dbReference type="Pfam" id="PF00085">
    <property type="entry name" value="Thioredoxin"/>
    <property type="match status" value="1"/>
</dbReference>
<dbReference type="Gene3D" id="3.40.30.10">
    <property type="entry name" value="Glutaredoxin"/>
    <property type="match status" value="1"/>
</dbReference>
<feature type="domain" description="Thioredoxin" evidence="7">
    <location>
        <begin position="3"/>
        <end position="126"/>
    </location>
</feature>
<dbReference type="PROSITE" id="PS00194">
    <property type="entry name" value="THIOREDOXIN_1"/>
    <property type="match status" value="1"/>
</dbReference>
<evidence type="ECO:0000256" key="6">
    <source>
        <dbReference type="NCBIfam" id="TIGR01068"/>
    </source>
</evidence>
<dbReference type="InterPro" id="IPR005746">
    <property type="entry name" value="Thioredoxin"/>
</dbReference>
<dbReference type="PROSITE" id="PS51352">
    <property type="entry name" value="THIOREDOXIN_2"/>
    <property type="match status" value="1"/>
</dbReference>
<dbReference type="GO" id="GO:0015035">
    <property type="term" value="F:protein-disulfide reductase activity"/>
    <property type="evidence" value="ECO:0007669"/>
    <property type="project" value="UniProtKB-UniRule"/>
</dbReference>
<accession>A0A0K2GBA9</accession>
<keyword evidence="4" id="KW-1015">Disulfide bond</keyword>
<gene>
    <name evidence="8" type="primary">trxA</name>
    <name evidence="8" type="ORF">NITMOv2_1445</name>
</gene>
<dbReference type="EMBL" id="CP011801">
    <property type="protein sequence ID" value="ALA57872.1"/>
    <property type="molecule type" value="Genomic_DNA"/>
</dbReference>
<keyword evidence="2" id="KW-0813">Transport</keyword>
<proteinExistence type="inferred from homology"/>
<protein>
    <recommendedName>
        <fullName evidence="6">Thioredoxin</fullName>
    </recommendedName>
</protein>
<dbReference type="CDD" id="cd02947">
    <property type="entry name" value="TRX_family"/>
    <property type="match status" value="1"/>
</dbReference>
<dbReference type="GO" id="GO:0045454">
    <property type="term" value="P:cell redox homeostasis"/>
    <property type="evidence" value="ECO:0007669"/>
    <property type="project" value="TreeGrafter"/>
</dbReference>
<evidence type="ECO:0000256" key="4">
    <source>
        <dbReference type="ARBA" id="ARBA00023157"/>
    </source>
</evidence>
<dbReference type="OrthoDB" id="9790390at2"/>
<evidence type="ECO:0000313" key="9">
    <source>
        <dbReference type="Proteomes" id="UP000069205"/>
    </source>
</evidence>
<dbReference type="InterPro" id="IPR036249">
    <property type="entry name" value="Thioredoxin-like_sf"/>
</dbReference>
<dbReference type="SUPFAM" id="SSF52833">
    <property type="entry name" value="Thioredoxin-like"/>
    <property type="match status" value="1"/>
</dbReference>
<dbReference type="PRINTS" id="PR00421">
    <property type="entry name" value="THIOREDOXIN"/>
</dbReference>
<dbReference type="GO" id="GO:0005829">
    <property type="term" value="C:cytosol"/>
    <property type="evidence" value="ECO:0007669"/>
    <property type="project" value="TreeGrafter"/>
</dbReference>
<name>A0A0K2GBA9_NITMO</name>
<keyword evidence="9" id="KW-1185">Reference proteome</keyword>
<organism evidence="8 9">
    <name type="scientific">Nitrospira moscoviensis</name>
    <dbReference type="NCBI Taxonomy" id="42253"/>
    <lineage>
        <taxon>Bacteria</taxon>
        <taxon>Pseudomonadati</taxon>
        <taxon>Nitrospirota</taxon>
        <taxon>Nitrospiria</taxon>
        <taxon>Nitrospirales</taxon>
        <taxon>Nitrospiraceae</taxon>
        <taxon>Nitrospira</taxon>
    </lineage>
</organism>
<dbReference type="FunFam" id="3.40.30.10:FF:000001">
    <property type="entry name" value="Thioredoxin"/>
    <property type="match status" value="1"/>
</dbReference>
<dbReference type="NCBIfam" id="TIGR01068">
    <property type="entry name" value="thioredoxin"/>
    <property type="match status" value="1"/>
</dbReference>
<dbReference type="AlphaFoldDB" id="A0A0K2GBA9"/>
<evidence type="ECO:0000256" key="3">
    <source>
        <dbReference type="ARBA" id="ARBA00022982"/>
    </source>
</evidence>
<evidence type="ECO:0000313" key="8">
    <source>
        <dbReference type="EMBL" id="ALA57872.1"/>
    </source>
</evidence>
<dbReference type="InterPro" id="IPR017937">
    <property type="entry name" value="Thioredoxin_CS"/>
</dbReference>
<evidence type="ECO:0000259" key="7">
    <source>
        <dbReference type="PROSITE" id="PS51352"/>
    </source>
</evidence>
<dbReference type="PANTHER" id="PTHR45663">
    <property type="entry name" value="GEO12009P1"/>
    <property type="match status" value="1"/>
</dbReference>
<dbReference type="STRING" id="42253.NITMOv2_1445"/>
<dbReference type="PATRIC" id="fig|42253.5.peg.1414"/>
<sequence>MPTRFGEALITLKEGVDVAGDTLKVEDSTWDAEVMKAPELVMVDFWAVWCGPCQMVAPIIDELAKEYAGKVKVRKLNTDENPEVAGRYQVMSIPTILFFKNGQPVEKLVGARPKRQFKEVIDSLLAQHAGTA</sequence>
<evidence type="ECO:0000256" key="5">
    <source>
        <dbReference type="ARBA" id="ARBA00023284"/>
    </source>
</evidence>